<reference evidence="2" key="1">
    <citation type="journal article" date="2019" name="Int. J. Syst. Evol. Microbiol.">
        <title>The Global Catalogue of Microorganisms (GCM) 10K type strain sequencing project: providing services to taxonomists for standard genome sequencing and annotation.</title>
        <authorList>
            <consortium name="The Broad Institute Genomics Platform"/>
            <consortium name="The Broad Institute Genome Sequencing Center for Infectious Disease"/>
            <person name="Wu L."/>
            <person name="Ma J."/>
        </authorList>
    </citation>
    <scope>NUCLEOTIDE SEQUENCE [LARGE SCALE GENOMIC DNA]</scope>
    <source>
        <strain evidence="2">JCM 17225</strain>
    </source>
</reference>
<gene>
    <name evidence="1" type="ORF">GCM10022409_30810</name>
</gene>
<evidence type="ECO:0000313" key="2">
    <source>
        <dbReference type="Proteomes" id="UP001501469"/>
    </source>
</evidence>
<organism evidence="1 2">
    <name type="scientific">Hymenobacter glaciei</name>
    <dbReference type="NCBI Taxonomy" id="877209"/>
    <lineage>
        <taxon>Bacteria</taxon>
        <taxon>Pseudomonadati</taxon>
        <taxon>Bacteroidota</taxon>
        <taxon>Cytophagia</taxon>
        <taxon>Cytophagales</taxon>
        <taxon>Hymenobacteraceae</taxon>
        <taxon>Hymenobacter</taxon>
    </lineage>
</organism>
<evidence type="ECO:0000313" key="1">
    <source>
        <dbReference type="EMBL" id="GAA4042697.1"/>
    </source>
</evidence>
<proteinExistence type="predicted"/>
<name>A0ABP7UG74_9BACT</name>
<comment type="caution">
    <text evidence="1">The sequence shown here is derived from an EMBL/GenBank/DDBJ whole genome shotgun (WGS) entry which is preliminary data.</text>
</comment>
<protein>
    <recommendedName>
        <fullName evidence="3">DUF4440 domain-containing protein</fullName>
    </recommendedName>
</protein>
<dbReference type="Proteomes" id="UP001501469">
    <property type="component" value="Unassembled WGS sequence"/>
</dbReference>
<sequence>MLEQYAHLYDQLEEVRMVVGKEVDRAHQARVEGAELAHLVQANDTAVAHCKLMKNYYLAIVKQATPTIIGQTLVHSWRIGERVDSARFVVFTNGVVQQWGNGEVQPWVAQ</sequence>
<dbReference type="EMBL" id="BAABDK010000025">
    <property type="protein sequence ID" value="GAA4042697.1"/>
    <property type="molecule type" value="Genomic_DNA"/>
</dbReference>
<keyword evidence="2" id="KW-1185">Reference proteome</keyword>
<evidence type="ECO:0008006" key="3">
    <source>
        <dbReference type="Google" id="ProtNLM"/>
    </source>
</evidence>
<accession>A0ABP7UG74</accession>